<evidence type="ECO:0000313" key="1">
    <source>
        <dbReference type="EMBL" id="KRZ45800.1"/>
    </source>
</evidence>
<sequence length="63" mass="6628">MSLFTKPPILNANINIMLTMLREKLNLSNQYTLTLLFSAVVLDVVAADADADAAAAAVAAGCF</sequence>
<gene>
    <name evidence="1" type="ORF">T4C_5779</name>
</gene>
<proteinExistence type="predicted"/>
<reference evidence="1 2" key="1">
    <citation type="submission" date="2015-01" db="EMBL/GenBank/DDBJ databases">
        <title>Evolution of Trichinella species and genotypes.</title>
        <authorList>
            <person name="Korhonen P.K."/>
            <person name="Edoardo P."/>
            <person name="Giuseppe L.R."/>
            <person name="Gasser R.B."/>
        </authorList>
    </citation>
    <scope>NUCLEOTIDE SEQUENCE [LARGE SCALE GENOMIC DNA]</scope>
    <source>
        <strain evidence="1">ISS176</strain>
    </source>
</reference>
<dbReference type="EMBL" id="JYDV01000002">
    <property type="protein sequence ID" value="KRZ45800.1"/>
    <property type="molecule type" value="Genomic_DNA"/>
</dbReference>
<organism evidence="1 2">
    <name type="scientific">Trichinella pseudospiralis</name>
    <name type="common">Parasitic roundworm</name>
    <dbReference type="NCBI Taxonomy" id="6337"/>
    <lineage>
        <taxon>Eukaryota</taxon>
        <taxon>Metazoa</taxon>
        <taxon>Ecdysozoa</taxon>
        <taxon>Nematoda</taxon>
        <taxon>Enoplea</taxon>
        <taxon>Dorylaimia</taxon>
        <taxon>Trichinellida</taxon>
        <taxon>Trichinellidae</taxon>
        <taxon>Trichinella</taxon>
    </lineage>
</organism>
<name>A0A0V1KF28_TRIPS</name>
<comment type="caution">
    <text evidence="1">The sequence shown here is derived from an EMBL/GenBank/DDBJ whole genome shotgun (WGS) entry which is preliminary data.</text>
</comment>
<accession>A0A0V1KF28</accession>
<protein>
    <submittedName>
        <fullName evidence="1">Uncharacterized protein</fullName>
    </submittedName>
</protein>
<dbReference type="AlphaFoldDB" id="A0A0V1KF28"/>
<dbReference type="Proteomes" id="UP000054826">
    <property type="component" value="Unassembled WGS sequence"/>
</dbReference>
<evidence type="ECO:0000313" key="2">
    <source>
        <dbReference type="Proteomes" id="UP000054826"/>
    </source>
</evidence>